<evidence type="ECO:0000313" key="3">
    <source>
        <dbReference type="Proteomes" id="UP001176941"/>
    </source>
</evidence>
<feature type="compositionally biased region" description="Low complexity" evidence="1">
    <location>
        <begin position="80"/>
        <end position="93"/>
    </location>
</feature>
<dbReference type="Proteomes" id="UP001176941">
    <property type="component" value="Chromosome 7"/>
</dbReference>
<reference evidence="2" key="1">
    <citation type="submission" date="2023-04" db="EMBL/GenBank/DDBJ databases">
        <authorList>
            <consortium name="ELIXIR-Norway"/>
        </authorList>
    </citation>
    <scope>NUCLEOTIDE SEQUENCE [LARGE SCALE GENOMIC DNA]</scope>
</reference>
<evidence type="ECO:0000313" key="2">
    <source>
        <dbReference type="EMBL" id="CAI9178319.1"/>
    </source>
</evidence>
<protein>
    <submittedName>
        <fullName evidence="2">Uncharacterized protein</fullName>
    </submittedName>
</protein>
<feature type="compositionally biased region" description="Basic residues" evidence="1">
    <location>
        <begin position="94"/>
        <end position="107"/>
    </location>
</feature>
<keyword evidence="3" id="KW-1185">Reference proteome</keyword>
<dbReference type="EMBL" id="OX459943">
    <property type="protein sequence ID" value="CAI9178319.1"/>
    <property type="molecule type" value="Genomic_DNA"/>
</dbReference>
<feature type="region of interest" description="Disordered" evidence="1">
    <location>
        <begin position="1"/>
        <end position="153"/>
    </location>
</feature>
<sequence length="153" mass="15515">MEKSLVLPRIPEPPVSARARARLPRTEGSRHALSSPQPGPGGPRGEATGDPRGASARSPVATTLRGPGAKVPLAAGPECRPGSRAPASPGPAAHLRRSPGPRSRRRGEHTTSRPPSAGPATRQVQLYGPVASGGPHSGAGGPRRIAGSLRALT</sequence>
<evidence type="ECO:0000256" key="1">
    <source>
        <dbReference type="SAM" id="MobiDB-lite"/>
    </source>
</evidence>
<organism evidence="2 3">
    <name type="scientific">Rangifer tarandus platyrhynchus</name>
    <name type="common">Svalbard reindeer</name>
    <dbReference type="NCBI Taxonomy" id="3082113"/>
    <lineage>
        <taxon>Eukaryota</taxon>
        <taxon>Metazoa</taxon>
        <taxon>Chordata</taxon>
        <taxon>Craniata</taxon>
        <taxon>Vertebrata</taxon>
        <taxon>Euteleostomi</taxon>
        <taxon>Mammalia</taxon>
        <taxon>Eutheria</taxon>
        <taxon>Laurasiatheria</taxon>
        <taxon>Artiodactyla</taxon>
        <taxon>Ruminantia</taxon>
        <taxon>Pecora</taxon>
        <taxon>Cervidae</taxon>
        <taxon>Odocoileinae</taxon>
        <taxon>Rangifer</taxon>
    </lineage>
</organism>
<gene>
    <name evidence="2" type="ORF">MRATA1EN1_LOCUS27281</name>
</gene>
<proteinExistence type="predicted"/>
<name>A0ABN9A307_RANTA</name>
<accession>A0ABN9A307</accession>